<dbReference type="InterPro" id="IPR001498">
    <property type="entry name" value="Impact_N"/>
</dbReference>
<dbReference type="Proteomes" id="UP001229251">
    <property type="component" value="Unassembled WGS sequence"/>
</dbReference>
<organism evidence="4 5">
    <name type="scientific">Facklamia hominis</name>
    <dbReference type="NCBI Taxonomy" id="178214"/>
    <lineage>
        <taxon>Bacteria</taxon>
        <taxon>Bacillati</taxon>
        <taxon>Bacillota</taxon>
        <taxon>Bacilli</taxon>
        <taxon>Lactobacillales</taxon>
        <taxon>Aerococcaceae</taxon>
        <taxon>Facklamia</taxon>
    </lineage>
</organism>
<evidence type="ECO:0000259" key="3">
    <source>
        <dbReference type="Pfam" id="PF09186"/>
    </source>
</evidence>
<comment type="caution">
    <text evidence="4">The sequence shown here is derived from an EMBL/GenBank/DDBJ whole genome shotgun (WGS) entry which is preliminary data.</text>
</comment>
<evidence type="ECO:0000259" key="2">
    <source>
        <dbReference type="Pfam" id="PF01205"/>
    </source>
</evidence>
<evidence type="ECO:0000256" key="1">
    <source>
        <dbReference type="ARBA" id="ARBA00007665"/>
    </source>
</evidence>
<dbReference type="GO" id="GO:0006446">
    <property type="term" value="P:regulation of translational initiation"/>
    <property type="evidence" value="ECO:0007669"/>
    <property type="project" value="TreeGrafter"/>
</dbReference>
<dbReference type="AlphaFoldDB" id="A0AAJ1Q6Y1"/>
<evidence type="ECO:0000313" key="5">
    <source>
        <dbReference type="Proteomes" id="UP001229251"/>
    </source>
</evidence>
<name>A0AAJ1Q6Y1_9LACT</name>
<feature type="domain" description="Impact N-terminal" evidence="2">
    <location>
        <begin position="19"/>
        <end position="123"/>
    </location>
</feature>
<proteinExistence type="inferred from homology"/>
<dbReference type="InterPro" id="IPR023582">
    <property type="entry name" value="Impact"/>
</dbReference>
<dbReference type="GO" id="GO:0005737">
    <property type="term" value="C:cytoplasm"/>
    <property type="evidence" value="ECO:0007669"/>
    <property type="project" value="TreeGrafter"/>
</dbReference>
<dbReference type="EMBL" id="JASOOE010000012">
    <property type="protein sequence ID" value="MDK7187665.1"/>
    <property type="molecule type" value="Genomic_DNA"/>
</dbReference>
<accession>A0AAJ1Q6Y1</accession>
<reference evidence="4" key="1">
    <citation type="submission" date="2023-05" db="EMBL/GenBank/DDBJ databases">
        <title>Cataloging the Phylogenetic Diversity of Human Bladder Bacteria.</title>
        <authorList>
            <person name="Du J."/>
        </authorList>
    </citation>
    <scope>NUCLEOTIDE SEQUENCE</scope>
    <source>
        <strain evidence="4">UMB1231</strain>
    </source>
</reference>
<dbReference type="RefSeq" id="WP_006908348.1">
    <property type="nucleotide sequence ID" value="NZ_JASOOE010000012.1"/>
</dbReference>
<gene>
    <name evidence="4" type="ORF">QP433_06700</name>
</gene>
<comment type="similarity">
    <text evidence="1">Belongs to the IMPACT family.</text>
</comment>
<dbReference type="PANTHER" id="PTHR16301">
    <property type="entry name" value="IMPACT-RELATED"/>
    <property type="match status" value="1"/>
</dbReference>
<dbReference type="InterPro" id="IPR036956">
    <property type="entry name" value="Impact_N_sf"/>
</dbReference>
<dbReference type="Gene3D" id="3.30.230.30">
    <property type="entry name" value="Impact, N-terminal domain"/>
    <property type="match status" value="1"/>
</dbReference>
<dbReference type="SUPFAM" id="SSF54980">
    <property type="entry name" value="EF-G C-terminal domain-like"/>
    <property type="match status" value="1"/>
</dbReference>
<dbReference type="InterPro" id="IPR035647">
    <property type="entry name" value="EFG_III/V"/>
</dbReference>
<dbReference type="SUPFAM" id="SSF54211">
    <property type="entry name" value="Ribosomal protein S5 domain 2-like"/>
    <property type="match status" value="1"/>
</dbReference>
<dbReference type="PANTHER" id="PTHR16301:SF20">
    <property type="entry name" value="IMPACT FAMILY MEMBER YIGZ"/>
    <property type="match status" value="1"/>
</dbReference>
<dbReference type="Pfam" id="PF09186">
    <property type="entry name" value="DUF1949"/>
    <property type="match status" value="1"/>
</dbReference>
<sequence length="216" mass="24457">MLKEFLTIREGQSSQSIIKKSCFICHIKTTLSVDEANHFIREIKKTYPQCTNASAYIVGDSGENQRARDNGEPSNSAGLPILEALKLYPITNTTAVVSRVFGGQLLGIPGLKRAYGGAVKKAVEELGLVQQRLQTGIQVNLPYHFINQVEYELKNQNWIHTEEITYQANVQILCFVDQKNKDKFVQYFKDLTLGQVTFLETKERYIAYPVSSLDYL</sequence>
<dbReference type="InterPro" id="IPR020568">
    <property type="entry name" value="Ribosomal_Su5_D2-typ_SF"/>
</dbReference>
<feature type="domain" description="UPF0029" evidence="3">
    <location>
        <begin position="139"/>
        <end position="195"/>
    </location>
</feature>
<evidence type="ECO:0000313" key="4">
    <source>
        <dbReference type="EMBL" id="MDK7187665.1"/>
    </source>
</evidence>
<dbReference type="Pfam" id="PF01205">
    <property type="entry name" value="Impact_N"/>
    <property type="match status" value="1"/>
</dbReference>
<dbReference type="InterPro" id="IPR015269">
    <property type="entry name" value="UPF0029_Impact_C"/>
</dbReference>
<protein>
    <submittedName>
        <fullName evidence="4">YigZ family protein</fullName>
    </submittedName>
</protein>